<reference evidence="8" key="2">
    <citation type="submission" date="2021-04" db="EMBL/GenBank/DDBJ databases">
        <authorList>
            <person name="Gilroy R."/>
        </authorList>
    </citation>
    <scope>NUCLEOTIDE SEQUENCE</scope>
    <source>
        <strain evidence="8">CHK198-12963</strain>
    </source>
</reference>
<dbReference type="SUPFAM" id="SSF102114">
    <property type="entry name" value="Radical SAM enzymes"/>
    <property type="match status" value="1"/>
</dbReference>
<dbReference type="GO" id="GO:0003824">
    <property type="term" value="F:catalytic activity"/>
    <property type="evidence" value="ECO:0007669"/>
    <property type="project" value="InterPro"/>
</dbReference>
<name>A0A9D2TF30_9FIRM</name>
<gene>
    <name evidence="8" type="ORF">H9931_08525</name>
</gene>
<accession>A0A9D2TF30</accession>
<comment type="cofactor">
    <cofactor evidence="1">
        <name>[4Fe-4S] cluster</name>
        <dbReference type="ChEBI" id="CHEBI:49883"/>
    </cofactor>
</comment>
<evidence type="ECO:0000256" key="3">
    <source>
        <dbReference type="ARBA" id="ARBA00022691"/>
    </source>
</evidence>
<dbReference type="Proteomes" id="UP000823863">
    <property type="component" value="Unassembled WGS sequence"/>
</dbReference>
<sequence length="246" mass="28819">MELFTYKELYEEDGKRILEVNVLPEKYCNFDCVFCPIGRSPHKPDDIVEFEPADRAIEDLRMRIRSQKPDLVYINSKGEALIHNRISDIIRAIHEEGKPVRLLSNGYLLGREKFMAIANPYEEVIAEIKTARNQDFRKLQRPVQGYTLEQYVENIVSFREQYHGKLLFEVTIVGNYNDDARSVEWLEKTVARIHPDRLMVVGLEGEKFQKRLGVRPERLEEIDRQLQKRLLKARSRKADGGNKNLC</sequence>
<reference evidence="8" key="1">
    <citation type="journal article" date="2021" name="PeerJ">
        <title>Extensive microbial diversity within the chicken gut microbiome revealed by metagenomics and culture.</title>
        <authorList>
            <person name="Gilroy R."/>
            <person name="Ravi A."/>
            <person name="Getino M."/>
            <person name="Pursley I."/>
            <person name="Horton D.L."/>
            <person name="Alikhan N.F."/>
            <person name="Baker D."/>
            <person name="Gharbi K."/>
            <person name="Hall N."/>
            <person name="Watson M."/>
            <person name="Adriaenssens E.M."/>
            <person name="Foster-Nyarko E."/>
            <person name="Jarju S."/>
            <person name="Secka A."/>
            <person name="Antonio M."/>
            <person name="Oren A."/>
            <person name="Chaudhuri R.R."/>
            <person name="La Ragione R."/>
            <person name="Hildebrand F."/>
            <person name="Pallen M.J."/>
        </authorList>
    </citation>
    <scope>NUCLEOTIDE SEQUENCE</scope>
    <source>
        <strain evidence="8">CHK198-12963</strain>
    </source>
</reference>
<dbReference type="Pfam" id="PF04055">
    <property type="entry name" value="Radical_SAM"/>
    <property type="match status" value="1"/>
</dbReference>
<protein>
    <submittedName>
        <fullName evidence="8">Radical SAM protein</fullName>
    </submittedName>
</protein>
<dbReference type="InterPro" id="IPR013785">
    <property type="entry name" value="Aldolase_TIM"/>
</dbReference>
<dbReference type="SFLD" id="SFLDS00029">
    <property type="entry name" value="Radical_SAM"/>
    <property type="match status" value="1"/>
</dbReference>
<dbReference type="InterPro" id="IPR058240">
    <property type="entry name" value="rSAM_sf"/>
</dbReference>
<evidence type="ECO:0000256" key="2">
    <source>
        <dbReference type="ARBA" id="ARBA00022485"/>
    </source>
</evidence>
<evidence type="ECO:0000313" key="8">
    <source>
        <dbReference type="EMBL" id="HJC66746.1"/>
    </source>
</evidence>
<keyword evidence="5" id="KW-0408">Iron</keyword>
<dbReference type="PANTHER" id="PTHR43787">
    <property type="entry name" value="FEMO COFACTOR BIOSYNTHESIS PROTEIN NIFB-RELATED"/>
    <property type="match status" value="1"/>
</dbReference>
<dbReference type="EMBL" id="DWWB01000048">
    <property type="protein sequence ID" value="HJC66746.1"/>
    <property type="molecule type" value="Genomic_DNA"/>
</dbReference>
<keyword evidence="6" id="KW-0411">Iron-sulfur</keyword>
<keyword evidence="3" id="KW-0949">S-adenosyl-L-methionine</keyword>
<evidence type="ECO:0000313" key="9">
    <source>
        <dbReference type="Proteomes" id="UP000823863"/>
    </source>
</evidence>
<proteinExistence type="predicted"/>
<comment type="caution">
    <text evidence="8">The sequence shown here is derived from an EMBL/GenBank/DDBJ whole genome shotgun (WGS) entry which is preliminary data.</text>
</comment>
<dbReference type="InterPro" id="IPR007197">
    <property type="entry name" value="rSAM"/>
</dbReference>
<organism evidence="8 9">
    <name type="scientific">Candidatus Enterocloster excrementigallinarum</name>
    <dbReference type="NCBI Taxonomy" id="2838558"/>
    <lineage>
        <taxon>Bacteria</taxon>
        <taxon>Bacillati</taxon>
        <taxon>Bacillota</taxon>
        <taxon>Clostridia</taxon>
        <taxon>Lachnospirales</taxon>
        <taxon>Lachnospiraceae</taxon>
        <taxon>Enterocloster</taxon>
    </lineage>
</organism>
<dbReference type="GO" id="GO:0051539">
    <property type="term" value="F:4 iron, 4 sulfur cluster binding"/>
    <property type="evidence" value="ECO:0007669"/>
    <property type="project" value="UniProtKB-KW"/>
</dbReference>
<dbReference type="AlphaFoldDB" id="A0A9D2TF30"/>
<dbReference type="PANTHER" id="PTHR43787:SF3">
    <property type="entry name" value="ARYLSULFATASE REGULATORY PROTEIN"/>
    <property type="match status" value="1"/>
</dbReference>
<keyword evidence="4" id="KW-0479">Metal-binding</keyword>
<evidence type="ECO:0000256" key="5">
    <source>
        <dbReference type="ARBA" id="ARBA00023004"/>
    </source>
</evidence>
<keyword evidence="2" id="KW-0004">4Fe-4S</keyword>
<dbReference type="PROSITE" id="PS51918">
    <property type="entry name" value="RADICAL_SAM"/>
    <property type="match status" value="1"/>
</dbReference>
<dbReference type="CDD" id="cd01335">
    <property type="entry name" value="Radical_SAM"/>
    <property type="match status" value="1"/>
</dbReference>
<dbReference type="Gene3D" id="3.20.20.70">
    <property type="entry name" value="Aldolase class I"/>
    <property type="match status" value="1"/>
</dbReference>
<evidence type="ECO:0000259" key="7">
    <source>
        <dbReference type="PROSITE" id="PS51918"/>
    </source>
</evidence>
<feature type="domain" description="Radical SAM core" evidence="7">
    <location>
        <begin position="12"/>
        <end position="242"/>
    </location>
</feature>
<evidence type="ECO:0000256" key="6">
    <source>
        <dbReference type="ARBA" id="ARBA00023014"/>
    </source>
</evidence>
<dbReference type="GO" id="GO:0046872">
    <property type="term" value="F:metal ion binding"/>
    <property type="evidence" value="ECO:0007669"/>
    <property type="project" value="UniProtKB-KW"/>
</dbReference>
<evidence type="ECO:0000256" key="1">
    <source>
        <dbReference type="ARBA" id="ARBA00001966"/>
    </source>
</evidence>
<evidence type="ECO:0000256" key="4">
    <source>
        <dbReference type="ARBA" id="ARBA00022723"/>
    </source>
</evidence>